<comment type="similarity">
    <text evidence="3">In the N-terminal section; belongs to the PMEI family.</text>
</comment>
<dbReference type="InterPro" id="IPR035513">
    <property type="entry name" value="Invertase/methylesterase_inhib"/>
</dbReference>
<dbReference type="Gene3D" id="2.160.20.10">
    <property type="entry name" value="Single-stranded right-handed beta-helix, Pectin lyase-like"/>
    <property type="match status" value="1"/>
</dbReference>
<dbReference type="Proteomes" id="UP001408789">
    <property type="component" value="Unassembled WGS sequence"/>
</dbReference>
<sequence>MAMKVAFFFICLIMQFVFSSSSLPTTGSIDWWCTQTPHYQTCNHHIAYSNISSTTISINQFLDMTVAAAIDEARSVQKQAQGIYLDYDPNAPGKNLWGSCVDYFDGVVFTLNMVLDHTEQASPLDVHTWLSAGVTYINMCEKGFEMINIPSTMLLSISTELTNLLLNSLAISVAIRGVNSNSLGLHEWDFNYKLSSLATEKPNVVVAQDGSGNFRTVQEAVNSAGNRKWGERYVIYVKSGVYDEQVTIPREVNFITIFGDGINKTIITGNKHSGGDNVGTPKAGDLKSSSTFQVWGRRFIALHLTFRNTVGPEGGQAVAFLSGSDQSVLYRCSIEGYQDTLFAFHSRQFYKDCQIFGTVDFIFGDAHAVFQDCDIFLRKPLPHGGLVVTANGRKYKNESSGYSLQGCKITAADDLKPVIDEYNKAFLGRPWFPYAKTIYMECFIDGLVDPKGWEDSWGHNETAYCGEYQNYGHGSSTDQRVKWLGYQAIKDPNIAKQFTAAEFIAGNEWVPKSGVPYVPGFERS</sequence>
<protein>
    <recommendedName>
        <fullName evidence="5 13">Pectinesterase</fullName>
        <ecNumber evidence="5 13">3.1.1.11</ecNumber>
    </recommendedName>
</protein>
<keyword evidence="10" id="KW-0961">Cell wall biogenesis/degradation</keyword>
<evidence type="ECO:0000256" key="3">
    <source>
        <dbReference type="ARBA" id="ARBA00006027"/>
    </source>
</evidence>
<dbReference type="AlphaFoldDB" id="A0AAP0CX72"/>
<comment type="catalytic activity">
    <reaction evidence="11 13">
        <text>[(1-&gt;4)-alpha-D-galacturonosyl methyl ester](n) + n H2O = [(1-&gt;4)-alpha-D-galacturonosyl](n) + n methanol + n H(+)</text>
        <dbReference type="Rhea" id="RHEA:22380"/>
        <dbReference type="Rhea" id="RHEA-COMP:14570"/>
        <dbReference type="Rhea" id="RHEA-COMP:14573"/>
        <dbReference type="ChEBI" id="CHEBI:15377"/>
        <dbReference type="ChEBI" id="CHEBI:15378"/>
        <dbReference type="ChEBI" id="CHEBI:17790"/>
        <dbReference type="ChEBI" id="CHEBI:140522"/>
        <dbReference type="ChEBI" id="CHEBI:140523"/>
        <dbReference type="EC" id="3.1.1.11"/>
    </reaction>
</comment>
<dbReference type="GO" id="GO:0004857">
    <property type="term" value="F:enzyme inhibitor activity"/>
    <property type="evidence" value="ECO:0007669"/>
    <property type="project" value="InterPro"/>
</dbReference>
<keyword evidence="13" id="KW-0732">Signal</keyword>
<keyword evidence="8 13" id="KW-0378">Hydrolase</keyword>
<dbReference type="InterPro" id="IPR000070">
    <property type="entry name" value="Pectinesterase_cat"/>
</dbReference>
<keyword evidence="7" id="KW-0964">Secreted</keyword>
<evidence type="ECO:0000256" key="12">
    <source>
        <dbReference type="PROSITE-ProRule" id="PRU10040"/>
    </source>
</evidence>
<feature type="active site" evidence="12">
    <location>
        <position position="360"/>
    </location>
</feature>
<evidence type="ECO:0000256" key="7">
    <source>
        <dbReference type="ARBA" id="ARBA00022525"/>
    </source>
</evidence>
<dbReference type="SUPFAM" id="SSF101148">
    <property type="entry name" value="Plant invertase/pectin methylesterase inhibitor"/>
    <property type="match status" value="1"/>
</dbReference>
<dbReference type="GO" id="GO:0042545">
    <property type="term" value="P:cell wall modification"/>
    <property type="evidence" value="ECO:0007669"/>
    <property type="project" value="UniProtKB-UniRule"/>
</dbReference>
<proteinExistence type="inferred from homology"/>
<comment type="caution">
    <text evidence="15">The sequence shown here is derived from an EMBL/GenBank/DDBJ whole genome shotgun (WGS) entry which is preliminary data.</text>
</comment>
<dbReference type="CDD" id="cd15798">
    <property type="entry name" value="PMEI-like_3"/>
    <property type="match status" value="1"/>
</dbReference>
<evidence type="ECO:0000313" key="16">
    <source>
        <dbReference type="Proteomes" id="UP001408789"/>
    </source>
</evidence>
<evidence type="ECO:0000313" key="15">
    <source>
        <dbReference type="EMBL" id="KAK9060953.1"/>
    </source>
</evidence>
<name>A0AAP0CX72_9ASTR</name>
<organism evidence="15 16">
    <name type="scientific">Deinandra increscens subsp. villosa</name>
    <dbReference type="NCBI Taxonomy" id="3103831"/>
    <lineage>
        <taxon>Eukaryota</taxon>
        <taxon>Viridiplantae</taxon>
        <taxon>Streptophyta</taxon>
        <taxon>Embryophyta</taxon>
        <taxon>Tracheophyta</taxon>
        <taxon>Spermatophyta</taxon>
        <taxon>Magnoliopsida</taxon>
        <taxon>eudicotyledons</taxon>
        <taxon>Gunneridae</taxon>
        <taxon>Pentapetalae</taxon>
        <taxon>asterids</taxon>
        <taxon>campanulids</taxon>
        <taxon>Asterales</taxon>
        <taxon>Asteraceae</taxon>
        <taxon>Asteroideae</taxon>
        <taxon>Heliantheae alliance</taxon>
        <taxon>Madieae</taxon>
        <taxon>Madiinae</taxon>
        <taxon>Deinandra</taxon>
    </lineage>
</organism>
<evidence type="ECO:0000256" key="1">
    <source>
        <dbReference type="ARBA" id="ARBA00004191"/>
    </source>
</evidence>
<evidence type="ECO:0000256" key="8">
    <source>
        <dbReference type="ARBA" id="ARBA00022801"/>
    </source>
</evidence>
<evidence type="ECO:0000256" key="2">
    <source>
        <dbReference type="ARBA" id="ARBA00005184"/>
    </source>
</evidence>
<comment type="similarity">
    <text evidence="4">In the C-terminal section; belongs to the pectinesterase family.</text>
</comment>
<dbReference type="GO" id="GO:0045490">
    <property type="term" value="P:pectin catabolic process"/>
    <property type="evidence" value="ECO:0007669"/>
    <property type="project" value="UniProtKB-UniRule"/>
</dbReference>
<dbReference type="InterPro" id="IPR012334">
    <property type="entry name" value="Pectin_lyas_fold"/>
</dbReference>
<evidence type="ECO:0000259" key="14">
    <source>
        <dbReference type="SMART" id="SM00856"/>
    </source>
</evidence>
<dbReference type="FunFam" id="2.160.20.10:FF:000029">
    <property type="entry name" value="Pectinesterase 4"/>
    <property type="match status" value="1"/>
</dbReference>
<dbReference type="GO" id="GO:0030599">
    <property type="term" value="F:pectinesterase activity"/>
    <property type="evidence" value="ECO:0007669"/>
    <property type="project" value="UniProtKB-UniRule"/>
</dbReference>
<dbReference type="EC" id="3.1.1.11" evidence="5 13"/>
<dbReference type="Pfam" id="PF01095">
    <property type="entry name" value="Pectinesterase"/>
    <property type="match status" value="1"/>
</dbReference>
<accession>A0AAP0CX72</accession>
<dbReference type="SMART" id="SM00856">
    <property type="entry name" value="PMEI"/>
    <property type="match status" value="1"/>
</dbReference>
<dbReference type="Pfam" id="PF04043">
    <property type="entry name" value="PMEI"/>
    <property type="match status" value="1"/>
</dbReference>
<dbReference type="InterPro" id="IPR033131">
    <property type="entry name" value="Pectinesterase_Asp_AS"/>
</dbReference>
<evidence type="ECO:0000256" key="6">
    <source>
        <dbReference type="ARBA" id="ARBA00022512"/>
    </source>
</evidence>
<reference evidence="15 16" key="1">
    <citation type="submission" date="2024-04" db="EMBL/GenBank/DDBJ databases">
        <title>The reference genome of an endangered Asteraceae, Deinandra increscens subsp. villosa, native to the Central Coast of California.</title>
        <authorList>
            <person name="Guilliams M."/>
            <person name="Hasenstab-Lehman K."/>
            <person name="Meyer R."/>
            <person name="Mcevoy S."/>
        </authorList>
    </citation>
    <scope>NUCLEOTIDE SEQUENCE [LARGE SCALE GENOMIC DNA]</scope>
    <source>
        <tissue evidence="15">Leaf</tissue>
    </source>
</reference>
<dbReference type="InterPro" id="IPR011050">
    <property type="entry name" value="Pectin_lyase_fold/virulence"/>
</dbReference>
<dbReference type="PANTHER" id="PTHR31707">
    <property type="entry name" value="PECTINESTERASE"/>
    <property type="match status" value="1"/>
</dbReference>
<dbReference type="InterPro" id="IPR006501">
    <property type="entry name" value="Pectinesterase_inhib_dom"/>
</dbReference>
<dbReference type="EMBL" id="JBCNJP010000019">
    <property type="protein sequence ID" value="KAK9060953.1"/>
    <property type="molecule type" value="Genomic_DNA"/>
</dbReference>
<keyword evidence="6" id="KW-0134">Cell wall</keyword>
<evidence type="ECO:0000256" key="5">
    <source>
        <dbReference type="ARBA" id="ARBA00013229"/>
    </source>
</evidence>
<evidence type="ECO:0000256" key="9">
    <source>
        <dbReference type="ARBA" id="ARBA00023085"/>
    </source>
</evidence>
<dbReference type="SUPFAM" id="SSF51126">
    <property type="entry name" value="Pectin lyase-like"/>
    <property type="match status" value="1"/>
</dbReference>
<comment type="pathway">
    <text evidence="2 13">Glycan metabolism; pectin degradation; 2-dehydro-3-deoxy-D-gluconate from pectin: step 1/5.</text>
</comment>
<dbReference type="NCBIfam" id="TIGR01614">
    <property type="entry name" value="PME_inhib"/>
    <property type="match status" value="1"/>
</dbReference>
<evidence type="ECO:0000256" key="4">
    <source>
        <dbReference type="ARBA" id="ARBA00007786"/>
    </source>
</evidence>
<gene>
    <name evidence="15" type="ORF">SSX86_018133</name>
</gene>
<feature type="domain" description="Pectinesterase inhibitor" evidence="14">
    <location>
        <begin position="24"/>
        <end position="171"/>
    </location>
</feature>
<keyword evidence="16" id="KW-1185">Reference proteome</keyword>
<keyword evidence="9 13" id="KW-0063">Aspartyl esterase</keyword>
<evidence type="ECO:0000256" key="10">
    <source>
        <dbReference type="ARBA" id="ARBA00023316"/>
    </source>
</evidence>
<evidence type="ECO:0000256" key="11">
    <source>
        <dbReference type="ARBA" id="ARBA00047928"/>
    </source>
</evidence>
<dbReference type="Gene3D" id="1.20.140.40">
    <property type="entry name" value="Invertase/pectin methylesterase inhibitor family protein"/>
    <property type="match status" value="1"/>
</dbReference>
<feature type="signal peptide" evidence="13">
    <location>
        <begin position="1"/>
        <end position="22"/>
    </location>
</feature>
<evidence type="ECO:0000256" key="13">
    <source>
        <dbReference type="RuleBase" id="RU000589"/>
    </source>
</evidence>
<dbReference type="PROSITE" id="PS00503">
    <property type="entry name" value="PECTINESTERASE_2"/>
    <property type="match status" value="1"/>
</dbReference>
<comment type="subcellular location">
    <subcellularLocation>
        <location evidence="1">Secreted</location>
        <location evidence="1">Cell wall</location>
    </subcellularLocation>
</comment>
<feature type="chain" id="PRO_5042666321" description="Pectinesterase" evidence="13">
    <location>
        <begin position="23"/>
        <end position="524"/>
    </location>
</feature>